<dbReference type="STRING" id="1229783.C273_04015"/>
<dbReference type="PANTHER" id="PTHR42756">
    <property type="entry name" value="TRANSCRIPTIONAL REGULATOR, MARR"/>
    <property type="match status" value="1"/>
</dbReference>
<evidence type="ECO:0000313" key="5">
    <source>
        <dbReference type="EMBL" id="EKU48940.1"/>
    </source>
</evidence>
<sequence length="142" mass="16532">MDYTQVFDNFTRLYRPYIKYVTPILEHYDLHTGQWLVLKDIGQHDQTTLVDISKRRFIEKPTTRKILKALIEKDYVCMTPGEDKRKKLLSLTSEGQHVHHEVKNQIATVQAELISKSKCKDGELETVVSVLDKLYQELKGGL</sequence>
<keyword evidence="1" id="KW-0805">Transcription regulation</keyword>
<keyword evidence="2" id="KW-0238">DNA-binding</keyword>
<dbReference type="EMBL" id="AMSQ01000005">
    <property type="protein sequence ID" value="EKU48940.1"/>
    <property type="molecule type" value="Genomic_DNA"/>
</dbReference>
<dbReference type="SUPFAM" id="SSF46785">
    <property type="entry name" value="Winged helix' DNA-binding domain"/>
    <property type="match status" value="1"/>
</dbReference>
<dbReference type="Proteomes" id="UP000009885">
    <property type="component" value="Unassembled WGS sequence"/>
</dbReference>
<dbReference type="PROSITE" id="PS50995">
    <property type="entry name" value="HTH_MARR_2"/>
    <property type="match status" value="1"/>
</dbReference>
<keyword evidence="6" id="KW-1185">Reference proteome</keyword>
<dbReference type="OrthoDB" id="2734388at2"/>
<dbReference type="PANTHER" id="PTHR42756:SF1">
    <property type="entry name" value="TRANSCRIPTIONAL REPRESSOR OF EMRAB OPERON"/>
    <property type="match status" value="1"/>
</dbReference>
<dbReference type="Pfam" id="PF13463">
    <property type="entry name" value="HTH_27"/>
    <property type="match status" value="1"/>
</dbReference>
<evidence type="ECO:0000259" key="4">
    <source>
        <dbReference type="PROSITE" id="PS50995"/>
    </source>
</evidence>
<comment type="caution">
    <text evidence="5">The sequence shown here is derived from an EMBL/GenBank/DDBJ whole genome shotgun (WGS) entry which is preliminary data.</text>
</comment>
<dbReference type="PATRIC" id="fig|1229783.3.peg.808"/>
<organism evidence="5 6">
    <name type="scientific">Staphylococcus massiliensis S46</name>
    <dbReference type="NCBI Taxonomy" id="1229783"/>
    <lineage>
        <taxon>Bacteria</taxon>
        <taxon>Bacillati</taxon>
        <taxon>Bacillota</taxon>
        <taxon>Bacilli</taxon>
        <taxon>Bacillales</taxon>
        <taxon>Staphylococcaceae</taxon>
        <taxon>Staphylococcus</taxon>
    </lineage>
</organism>
<accession>K9B5B8</accession>
<evidence type="ECO:0000313" key="6">
    <source>
        <dbReference type="Proteomes" id="UP000009885"/>
    </source>
</evidence>
<dbReference type="SMART" id="SM00347">
    <property type="entry name" value="HTH_MARR"/>
    <property type="match status" value="1"/>
</dbReference>
<dbReference type="RefSeq" id="WP_009382814.1">
    <property type="nucleotide sequence ID" value="NZ_AMSQ01000005.1"/>
</dbReference>
<dbReference type="GO" id="GO:0003700">
    <property type="term" value="F:DNA-binding transcription factor activity"/>
    <property type="evidence" value="ECO:0007669"/>
    <property type="project" value="InterPro"/>
</dbReference>
<dbReference type="InterPro" id="IPR036390">
    <property type="entry name" value="WH_DNA-bd_sf"/>
</dbReference>
<evidence type="ECO:0000256" key="2">
    <source>
        <dbReference type="ARBA" id="ARBA00023125"/>
    </source>
</evidence>
<evidence type="ECO:0000256" key="3">
    <source>
        <dbReference type="ARBA" id="ARBA00023163"/>
    </source>
</evidence>
<dbReference type="GO" id="GO:0003677">
    <property type="term" value="F:DNA binding"/>
    <property type="evidence" value="ECO:0007669"/>
    <property type="project" value="UniProtKB-KW"/>
</dbReference>
<dbReference type="Gene3D" id="1.10.10.10">
    <property type="entry name" value="Winged helix-like DNA-binding domain superfamily/Winged helix DNA-binding domain"/>
    <property type="match status" value="1"/>
</dbReference>
<dbReference type="InterPro" id="IPR036388">
    <property type="entry name" value="WH-like_DNA-bd_sf"/>
</dbReference>
<gene>
    <name evidence="5" type="ORF">C273_04015</name>
</gene>
<reference evidence="5 6" key="1">
    <citation type="journal article" date="2013" name="Genome Announc.">
        <title>Genome Sequence of Staphylococcus massiliensis Strain S46, Isolated from the Surface of Healthy Human Skin.</title>
        <authorList>
            <person name="Srivastav R."/>
            <person name="Singh A."/>
            <person name="Jangir P.K."/>
            <person name="Kumari C."/>
            <person name="Muduli S."/>
            <person name="Sharma R."/>
        </authorList>
    </citation>
    <scope>NUCLEOTIDE SEQUENCE [LARGE SCALE GENOMIC DNA]</scope>
    <source>
        <strain evidence="5 6">S46</strain>
    </source>
</reference>
<evidence type="ECO:0000256" key="1">
    <source>
        <dbReference type="ARBA" id="ARBA00023015"/>
    </source>
</evidence>
<feature type="domain" description="HTH marR-type" evidence="4">
    <location>
        <begin position="3"/>
        <end position="136"/>
    </location>
</feature>
<dbReference type="AlphaFoldDB" id="K9B5B8"/>
<name>K9B5B8_9STAP</name>
<proteinExistence type="predicted"/>
<dbReference type="InterPro" id="IPR000835">
    <property type="entry name" value="HTH_MarR-typ"/>
</dbReference>
<keyword evidence="3" id="KW-0804">Transcription</keyword>
<protein>
    <submittedName>
        <fullName evidence="5">MarR family transcriptional regulator</fullName>
    </submittedName>
</protein>
<dbReference type="eggNOG" id="COG1846">
    <property type="taxonomic scope" value="Bacteria"/>
</dbReference>